<evidence type="ECO:0000256" key="6">
    <source>
        <dbReference type="ARBA" id="ARBA00022806"/>
    </source>
</evidence>
<evidence type="ECO:0000256" key="2">
    <source>
        <dbReference type="ARBA" id="ARBA00008792"/>
    </source>
</evidence>
<feature type="region of interest" description="Disordered" evidence="11">
    <location>
        <begin position="382"/>
        <end position="401"/>
    </location>
</feature>
<dbReference type="OrthoDB" id="10253254at2759"/>
<keyword evidence="9" id="KW-0539">Nucleus</keyword>
<dbReference type="InterPro" id="IPR001650">
    <property type="entry name" value="Helicase_C-like"/>
</dbReference>
<evidence type="ECO:0000256" key="1">
    <source>
        <dbReference type="ARBA" id="ARBA00004604"/>
    </source>
</evidence>
<dbReference type="SMART" id="SM00490">
    <property type="entry name" value="HELICc"/>
    <property type="match status" value="1"/>
</dbReference>
<dbReference type="AlphaFoldDB" id="A0A8J5QMW9"/>
<feature type="compositionally biased region" description="Acidic residues" evidence="11">
    <location>
        <begin position="303"/>
        <end position="338"/>
    </location>
</feature>
<feature type="domain" description="Helicase ATP-binding" evidence="12">
    <location>
        <begin position="445"/>
        <end position="629"/>
    </location>
</feature>
<evidence type="ECO:0000259" key="12">
    <source>
        <dbReference type="PROSITE" id="PS51192"/>
    </source>
</evidence>
<dbReference type="GO" id="GO:0000462">
    <property type="term" value="P:maturation of SSU-rRNA from tricistronic rRNA transcript (SSU-rRNA, 5.8S rRNA, LSU-rRNA)"/>
    <property type="evidence" value="ECO:0007669"/>
    <property type="project" value="TreeGrafter"/>
</dbReference>
<evidence type="ECO:0000256" key="4">
    <source>
        <dbReference type="ARBA" id="ARBA00022741"/>
    </source>
</evidence>
<dbReference type="CDD" id="cd18791">
    <property type="entry name" value="SF2_C_RHA"/>
    <property type="match status" value="1"/>
</dbReference>
<feature type="domain" description="Helicase C-terminal" evidence="13">
    <location>
        <begin position="727"/>
        <end position="897"/>
    </location>
</feature>
<keyword evidence="6" id="KW-0347">Helicase</keyword>
<dbReference type="CDD" id="cd17982">
    <property type="entry name" value="DEXHc_DHX37"/>
    <property type="match status" value="1"/>
</dbReference>
<evidence type="ECO:0000313" key="14">
    <source>
        <dbReference type="EMBL" id="KAG7663431.1"/>
    </source>
</evidence>
<dbReference type="InterPro" id="IPR048333">
    <property type="entry name" value="HA2_WH"/>
</dbReference>
<reference evidence="14 15" key="1">
    <citation type="journal article" date="2021" name="DNA Res.">
        <title>Genome analysis of Candida subhashii reveals its hybrid nature and dual mitochondrial genome conformations.</title>
        <authorList>
            <person name="Mixao V."/>
            <person name="Hegedusova E."/>
            <person name="Saus E."/>
            <person name="Pryszcz L.P."/>
            <person name="Cillingova A."/>
            <person name="Nosek J."/>
            <person name="Gabaldon T."/>
        </authorList>
    </citation>
    <scope>NUCLEOTIDE SEQUENCE [LARGE SCALE GENOMIC DNA]</scope>
    <source>
        <strain evidence="14 15">CBS 10753</strain>
    </source>
</reference>
<dbReference type="Pfam" id="PF21010">
    <property type="entry name" value="HA2_C"/>
    <property type="match status" value="1"/>
</dbReference>
<dbReference type="FunFam" id="3.40.50.300:FF:003770">
    <property type="entry name" value="ATP-dependent RNA helicase DHR1, putative"/>
    <property type="match status" value="1"/>
</dbReference>
<comment type="catalytic activity">
    <reaction evidence="10">
        <text>ATP + H2O = ADP + phosphate + H(+)</text>
        <dbReference type="Rhea" id="RHEA:13065"/>
        <dbReference type="ChEBI" id="CHEBI:15377"/>
        <dbReference type="ChEBI" id="CHEBI:15378"/>
        <dbReference type="ChEBI" id="CHEBI:30616"/>
        <dbReference type="ChEBI" id="CHEBI:43474"/>
        <dbReference type="ChEBI" id="CHEBI:456216"/>
        <dbReference type="EC" id="3.6.4.13"/>
    </reaction>
</comment>
<dbReference type="GO" id="GO:0005524">
    <property type="term" value="F:ATP binding"/>
    <property type="evidence" value="ECO:0007669"/>
    <property type="project" value="UniProtKB-KW"/>
</dbReference>
<protein>
    <recommendedName>
        <fullName evidence="3">RNA helicase</fullName>
        <ecNumber evidence="3">3.6.4.13</ecNumber>
    </recommendedName>
</protein>
<keyword evidence="8" id="KW-0694">RNA-binding</keyword>
<dbReference type="GO" id="GO:0003723">
    <property type="term" value="F:RNA binding"/>
    <property type="evidence" value="ECO:0007669"/>
    <property type="project" value="UniProtKB-KW"/>
</dbReference>
<dbReference type="Pfam" id="PF00270">
    <property type="entry name" value="DEAD"/>
    <property type="match status" value="1"/>
</dbReference>
<dbReference type="PANTHER" id="PTHR18934">
    <property type="entry name" value="ATP-DEPENDENT RNA HELICASE"/>
    <property type="match status" value="1"/>
</dbReference>
<dbReference type="PROSITE" id="PS00690">
    <property type="entry name" value="DEAH_ATP_HELICASE"/>
    <property type="match status" value="1"/>
</dbReference>
<dbReference type="FunFam" id="3.40.50.300:FF:000637">
    <property type="entry name" value="ATP-dependent RNA helicase DHX37/DHR1"/>
    <property type="match status" value="1"/>
</dbReference>
<gene>
    <name evidence="14" type="ORF">J8A68_003083</name>
</gene>
<feature type="region of interest" description="Disordered" evidence="11">
    <location>
        <begin position="175"/>
        <end position="357"/>
    </location>
</feature>
<dbReference type="GO" id="GO:1990904">
    <property type="term" value="C:ribonucleoprotein complex"/>
    <property type="evidence" value="ECO:0007669"/>
    <property type="project" value="UniProtKB-ARBA"/>
</dbReference>
<keyword evidence="5" id="KW-0378">Hydrolase</keyword>
<dbReference type="InterPro" id="IPR002464">
    <property type="entry name" value="DNA/RNA_helicase_DEAH_CS"/>
</dbReference>
<accession>A0A8J5QMW9</accession>
<proteinExistence type="inferred from homology"/>
<dbReference type="Pfam" id="PF00271">
    <property type="entry name" value="Helicase_C"/>
    <property type="match status" value="1"/>
</dbReference>
<dbReference type="GO" id="GO:0016787">
    <property type="term" value="F:hydrolase activity"/>
    <property type="evidence" value="ECO:0007669"/>
    <property type="project" value="UniProtKB-KW"/>
</dbReference>
<dbReference type="SMART" id="SM00847">
    <property type="entry name" value="HA2"/>
    <property type="match status" value="1"/>
</dbReference>
<dbReference type="Proteomes" id="UP000694255">
    <property type="component" value="Unassembled WGS sequence"/>
</dbReference>
<evidence type="ECO:0000256" key="5">
    <source>
        <dbReference type="ARBA" id="ARBA00022801"/>
    </source>
</evidence>
<comment type="subcellular location">
    <subcellularLocation>
        <location evidence="1">Nucleus</location>
        <location evidence="1">Nucleolus</location>
    </subcellularLocation>
</comment>
<dbReference type="Pfam" id="PF07717">
    <property type="entry name" value="OB_NTP_bind"/>
    <property type="match status" value="1"/>
</dbReference>
<dbReference type="PROSITE" id="PS51194">
    <property type="entry name" value="HELICASE_CTER"/>
    <property type="match status" value="1"/>
</dbReference>
<dbReference type="GO" id="GO:0005730">
    <property type="term" value="C:nucleolus"/>
    <property type="evidence" value="ECO:0007669"/>
    <property type="project" value="UniProtKB-SubCell"/>
</dbReference>
<evidence type="ECO:0000256" key="10">
    <source>
        <dbReference type="ARBA" id="ARBA00047984"/>
    </source>
</evidence>
<name>A0A8J5QMW9_9ASCO</name>
<dbReference type="EMBL" id="JAGSYN010000138">
    <property type="protein sequence ID" value="KAG7663431.1"/>
    <property type="molecule type" value="Genomic_DNA"/>
</dbReference>
<dbReference type="PANTHER" id="PTHR18934:SF99">
    <property type="entry name" value="ATP-DEPENDENT RNA HELICASE DHX37-RELATED"/>
    <property type="match status" value="1"/>
</dbReference>
<evidence type="ECO:0000313" key="15">
    <source>
        <dbReference type="Proteomes" id="UP000694255"/>
    </source>
</evidence>
<evidence type="ECO:0000256" key="3">
    <source>
        <dbReference type="ARBA" id="ARBA00012552"/>
    </source>
</evidence>
<dbReference type="InterPro" id="IPR011545">
    <property type="entry name" value="DEAD/DEAH_box_helicase_dom"/>
</dbReference>
<dbReference type="Pfam" id="PF04408">
    <property type="entry name" value="WHD_HA2"/>
    <property type="match status" value="1"/>
</dbReference>
<comment type="similarity">
    <text evidence="2">Belongs to the DEAD box helicase family. DEAH subfamily.</text>
</comment>
<dbReference type="PROSITE" id="PS51192">
    <property type="entry name" value="HELICASE_ATP_BIND_1"/>
    <property type="match status" value="1"/>
</dbReference>
<feature type="compositionally biased region" description="Acidic residues" evidence="11">
    <location>
        <begin position="260"/>
        <end position="274"/>
    </location>
</feature>
<feature type="region of interest" description="Disordered" evidence="11">
    <location>
        <begin position="1"/>
        <end position="45"/>
    </location>
</feature>
<dbReference type="GeneID" id="73469884"/>
<dbReference type="EC" id="3.6.4.13" evidence="3"/>
<feature type="compositionally biased region" description="Basic and acidic residues" evidence="11">
    <location>
        <begin position="392"/>
        <end position="401"/>
    </location>
</feature>
<dbReference type="GO" id="GO:0003724">
    <property type="term" value="F:RNA helicase activity"/>
    <property type="evidence" value="ECO:0007669"/>
    <property type="project" value="UniProtKB-EC"/>
</dbReference>
<keyword evidence="15" id="KW-1185">Reference proteome</keyword>
<organism evidence="14 15">
    <name type="scientific">[Candida] subhashii</name>
    <dbReference type="NCBI Taxonomy" id="561895"/>
    <lineage>
        <taxon>Eukaryota</taxon>
        <taxon>Fungi</taxon>
        <taxon>Dikarya</taxon>
        <taxon>Ascomycota</taxon>
        <taxon>Saccharomycotina</taxon>
        <taxon>Pichiomycetes</taxon>
        <taxon>Debaryomycetaceae</taxon>
        <taxon>Spathaspora</taxon>
    </lineage>
</organism>
<evidence type="ECO:0000259" key="13">
    <source>
        <dbReference type="PROSITE" id="PS51194"/>
    </source>
</evidence>
<feature type="compositionally biased region" description="Acidic residues" evidence="11">
    <location>
        <begin position="282"/>
        <end position="296"/>
    </location>
</feature>
<dbReference type="InterPro" id="IPR014001">
    <property type="entry name" value="Helicase_ATP-bd"/>
</dbReference>
<dbReference type="SMART" id="SM00487">
    <property type="entry name" value="DEXDc"/>
    <property type="match status" value="1"/>
</dbReference>
<dbReference type="InterPro" id="IPR011709">
    <property type="entry name" value="DEAD-box_helicase_OB_fold"/>
</dbReference>
<dbReference type="InterPro" id="IPR007502">
    <property type="entry name" value="Helicase-assoc_dom"/>
</dbReference>
<keyword evidence="7" id="KW-0067">ATP-binding</keyword>
<evidence type="ECO:0000256" key="11">
    <source>
        <dbReference type="SAM" id="MobiDB-lite"/>
    </source>
</evidence>
<comment type="caution">
    <text evidence="14">The sequence shown here is derived from an EMBL/GenBank/DDBJ whole genome shotgun (WGS) entry which is preliminary data.</text>
</comment>
<evidence type="ECO:0000256" key="9">
    <source>
        <dbReference type="ARBA" id="ARBA00023242"/>
    </source>
</evidence>
<sequence>MGKYRKRFNEKARTGMLAKQAALKKARNKSYYRQQAEDQETEDTTQIDQIQDITKVFNQEDTNSEILKPMTEEEKQSRKRILEETLYSQNEKSEKLSKAKKKRLDKYIEHQLKREEKKILFEKLSQTKMDTTHLSALKELGKGKLTRREEMIEALDLESQGRGDEHTREVLYEERIVKEFSDQEEPINKGYESEEEEEEESNATKSTFIDNRPSKFGGVGTGFGFKNIPVIPKDASAPKKKYTWRKKVEQEEKKKLKLEDENDFESSEEDDEEDNSGRESGSEDESDSEDAYVDADQENRNENDEDLESDQEDNESEEDSDEDEVSEEESSEEEEEEEQSKLMQSKPKHSKVAKGFKEWAEEQVRKLEGRDKSMKNPELSAAIKAQYSQPTIREEDIEHSSDEEGYIPINKNLQRESFVVDVHRSDEIQQQRIHLPVFAEEHRIMEAVYHHDCIILCGETGSGKTTQVPQFLYEAGFGNLKNELYPGMIGITQPRRVAAVSMSERVSNELGNHKHRVGYQIRFDTTIKNEGKEDGTAMKFMTDGVLLREMMADFLLTKYSSIIIDEAHERNINTDILIGMLTRVMKLRRKLHTEDSKKHKPLKLIIMSATLRVSDFSENPILFKTPPPIINVQARQYPVSVHFNKKTNFDYLEEAFNKTCKIHKKLPPGGILIFLTGQAEITTLVKRLREEFSFKKSKKKKQQEIVYDADEDLEIKLSENVGREVEDMDFSVEVTKDNDIYDDYDSDSETEEGFEEAVDIKEDEIGPLYVLPLYSLLPTKQQMKVFEEPPKGSRICIVATNVAETSLTIPGIRYVVDCGRSKERKYNKETGVQSFEVDWVSKASADQRSGRAGRTGPGHCYRLYSSAVFEEFFPQFSVPEILRMPFESIVLTMKSMGIEQIANFPFPTPPDRSSLKNAEQLLILLGSLDKEEKKITDLGRQMSLFPLSPRFSKILIVGNQLDCLGYIIAIVSALSVGDPFITENELNGSSNMTEDESREIRSRFFQSRALFSRLDPSSDCMMQLSVVCAFDHVSKDKIDDFIKSHFLRYKMMDEIQKLRKQIHSIVSKSSIVSNGSHFQSMVSKLSVPSKKQIAAMKQMIASGFIDQVAIRGDLVSSDVKIVNKTSIINIPYCPVMPIAETPFIYIHPNSVINKRGDLPPQYIVYQALSTKGSVPDDEVAKVRMKPLVDIGAKQLANIAKNSLLLTYSKPLGHPYAPKNLSPNKRECYVVPRFGAAIGSGGVGWDLPAIKVTQEKRNGNWVNV</sequence>
<keyword evidence="4" id="KW-0547">Nucleotide-binding</keyword>
<evidence type="ECO:0000256" key="7">
    <source>
        <dbReference type="ARBA" id="ARBA00022840"/>
    </source>
</evidence>
<dbReference type="RefSeq" id="XP_049263663.1">
    <property type="nucleotide sequence ID" value="XM_049406900.1"/>
</dbReference>
<evidence type="ECO:0000256" key="8">
    <source>
        <dbReference type="ARBA" id="ARBA00022884"/>
    </source>
</evidence>
<feature type="compositionally biased region" description="Basic and acidic residues" evidence="11">
    <location>
        <begin position="246"/>
        <end position="259"/>
    </location>
</feature>